<protein>
    <recommendedName>
        <fullName evidence="3">histidine kinase</fullName>
        <ecNumber evidence="3">2.7.13.3</ecNumber>
    </recommendedName>
</protein>
<evidence type="ECO:0000256" key="3">
    <source>
        <dbReference type="ARBA" id="ARBA00012438"/>
    </source>
</evidence>
<dbReference type="STRING" id="1529.SAMN04487885_10151"/>
<dbReference type="PRINTS" id="PR00344">
    <property type="entry name" value="BCTRLSENSOR"/>
</dbReference>
<dbReference type="Gene3D" id="3.30.565.10">
    <property type="entry name" value="Histidine kinase-like ATPase, C-terminal domain"/>
    <property type="match status" value="1"/>
</dbReference>
<keyword evidence="7" id="KW-0902">Two-component regulatory system</keyword>
<evidence type="ECO:0000256" key="5">
    <source>
        <dbReference type="ARBA" id="ARBA00022679"/>
    </source>
</evidence>
<evidence type="ECO:0000256" key="9">
    <source>
        <dbReference type="SAM" id="Phobius"/>
    </source>
</evidence>
<dbReference type="PROSITE" id="PS50885">
    <property type="entry name" value="HAMP"/>
    <property type="match status" value="1"/>
</dbReference>
<dbReference type="PANTHER" id="PTHR45453:SF3">
    <property type="entry name" value="HISTIDINE KINASE"/>
    <property type="match status" value="1"/>
</dbReference>
<dbReference type="GO" id="GO:0000155">
    <property type="term" value="F:phosphorelay sensor kinase activity"/>
    <property type="evidence" value="ECO:0007669"/>
    <property type="project" value="InterPro"/>
</dbReference>
<keyword evidence="9" id="KW-0472">Membrane</keyword>
<keyword evidence="6" id="KW-0418">Kinase</keyword>
<dbReference type="RefSeq" id="WP_242831497.1">
    <property type="nucleotide sequence ID" value="NZ_FOOE01000001.1"/>
</dbReference>
<dbReference type="eggNOG" id="COG5002">
    <property type="taxonomic scope" value="Bacteria"/>
</dbReference>
<evidence type="ECO:0000256" key="7">
    <source>
        <dbReference type="ARBA" id="ARBA00023012"/>
    </source>
</evidence>
<comment type="subcellular location">
    <subcellularLocation>
        <location evidence="2">Membrane</location>
    </subcellularLocation>
</comment>
<dbReference type="AlphaFoldDB" id="A0A1I2J4R1"/>
<dbReference type="GO" id="GO:0016036">
    <property type="term" value="P:cellular response to phosphate starvation"/>
    <property type="evidence" value="ECO:0007669"/>
    <property type="project" value="TreeGrafter"/>
</dbReference>
<dbReference type="InterPro" id="IPR005467">
    <property type="entry name" value="His_kinase_dom"/>
</dbReference>
<evidence type="ECO:0000313" key="12">
    <source>
        <dbReference type="EMBL" id="SFF48843.1"/>
    </source>
</evidence>
<dbReference type="Gene3D" id="6.10.340.10">
    <property type="match status" value="1"/>
</dbReference>
<dbReference type="SMART" id="SM00388">
    <property type="entry name" value="HisKA"/>
    <property type="match status" value="1"/>
</dbReference>
<keyword evidence="9" id="KW-0812">Transmembrane</keyword>
<dbReference type="InterPro" id="IPR036097">
    <property type="entry name" value="HisK_dim/P_sf"/>
</dbReference>
<evidence type="ECO:0000256" key="8">
    <source>
        <dbReference type="SAM" id="Coils"/>
    </source>
</evidence>
<dbReference type="SMART" id="SM00387">
    <property type="entry name" value="HATPase_c"/>
    <property type="match status" value="1"/>
</dbReference>
<evidence type="ECO:0000256" key="1">
    <source>
        <dbReference type="ARBA" id="ARBA00000085"/>
    </source>
</evidence>
<dbReference type="SUPFAM" id="SSF47384">
    <property type="entry name" value="Homodimeric domain of signal transducing histidine kinase"/>
    <property type="match status" value="1"/>
</dbReference>
<proteinExistence type="predicted"/>
<dbReference type="InterPro" id="IPR036890">
    <property type="entry name" value="HATPase_C_sf"/>
</dbReference>
<accession>A0A1I2J4R1</accession>
<evidence type="ECO:0000256" key="6">
    <source>
        <dbReference type="ARBA" id="ARBA00022777"/>
    </source>
</evidence>
<dbReference type="CDD" id="cd06225">
    <property type="entry name" value="HAMP"/>
    <property type="match status" value="1"/>
</dbReference>
<dbReference type="Gene3D" id="1.10.287.130">
    <property type="match status" value="1"/>
</dbReference>
<keyword evidence="5" id="KW-0808">Transferase</keyword>
<dbReference type="SUPFAM" id="SSF55874">
    <property type="entry name" value="ATPase domain of HSP90 chaperone/DNA topoisomerase II/histidine kinase"/>
    <property type="match status" value="1"/>
</dbReference>
<dbReference type="SMART" id="SM00304">
    <property type="entry name" value="HAMP"/>
    <property type="match status" value="1"/>
</dbReference>
<keyword evidence="13" id="KW-1185">Reference proteome</keyword>
<dbReference type="InterPro" id="IPR003660">
    <property type="entry name" value="HAMP_dom"/>
</dbReference>
<dbReference type="EC" id="2.7.13.3" evidence="3"/>
<dbReference type="InterPro" id="IPR003594">
    <property type="entry name" value="HATPase_dom"/>
</dbReference>
<dbReference type="InterPro" id="IPR004358">
    <property type="entry name" value="Sig_transdc_His_kin-like_C"/>
</dbReference>
<dbReference type="Pfam" id="PF02518">
    <property type="entry name" value="HATPase_c"/>
    <property type="match status" value="1"/>
</dbReference>
<keyword evidence="9" id="KW-1133">Transmembrane helix</keyword>
<evidence type="ECO:0000259" key="11">
    <source>
        <dbReference type="PROSITE" id="PS50885"/>
    </source>
</evidence>
<evidence type="ECO:0000313" key="13">
    <source>
        <dbReference type="Proteomes" id="UP000182135"/>
    </source>
</evidence>
<name>A0A1I2J4R1_9CLOT</name>
<dbReference type="GO" id="GO:0005886">
    <property type="term" value="C:plasma membrane"/>
    <property type="evidence" value="ECO:0007669"/>
    <property type="project" value="TreeGrafter"/>
</dbReference>
<sequence length="505" mass="57296">MNIKIKKNITNKLFFITSLVLLVFLIFSLAFQSMFFGDFYLKRKTNNLKEDVVKFKLNYSYNITDDYKLYSSMQSFEAMNNAKIAVLSNVGEIVYLPNPKNQLDDTRKSTLHNILKDLIDNGTFSDVLTGKKETVTTLINDYNLNSKNIVCISAISLKEKNDAIIIAYSPFQPIEEASSIIKSFYIYLALFALVVIIVLSIIYTNIISKPLVKINQVALKLSNLDFSETCPIESEDEIGNLAKTLNFLSLNLNNALKDLNTANSNLKKDIENEKKLEAMRKEFVANVSHELKTPIALIEGYAEGIKDGIVEEGEIDDYLDVIIDESHKMNSLVMDMLELSKLESPNFKLNLTDFSIISLINKCCKNLDHFVAKKNLKINYLKDDFLVVGDEFRINEVITNLLTNAIEHSKDNSSIDIVIDDLKDTVKVNIINYGNSIPKEEMKNIWDKFYKIDKSRNRILGGTGLGLAIVKNILVLHKSRFGVENISDKICFFFTLNKSSKGENL</sequence>
<feature type="transmembrane region" description="Helical" evidence="9">
    <location>
        <begin position="184"/>
        <end position="206"/>
    </location>
</feature>
<dbReference type="PROSITE" id="PS50109">
    <property type="entry name" value="HIS_KIN"/>
    <property type="match status" value="1"/>
</dbReference>
<organism evidence="12 13">
    <name type="scientific">Clostridium cadaveris</name>
    <dbReference type="NCBI Taxonomy" id="1529"/>
    <lineage>
        <taxon>Bacteria</taxon>
        <taxon>Bacillati</taxon>
        <taxon>Bacillota</taxon>
        <taxon>Clostridia</taxon>
        <taxon>Eubacteriales</taxon>
        <taxon>Clostridiaceae</taxon>
        <taxon>Clostridium</taxon>
    </lineage>
</organism>
<dbReference type="Pfam" id="PF00672">
    <property type="entry name" value="HAMP"/>
    <property type="match status" value="1"/>
</dbReference>
<evidence type="ECO:0000259" key="10">
    <source>
        <dbReference type="PROSITE" id="PS50109"/>
    </source>
</evidence>
<feature type="domain" description="Histidine kinase" evidence="10">
    <location>
        <begin position="286"/>
        <end position="500"/>
    </location>
</feature>
<dbReference type="Pfam" id="PF00512">
    <property type="entry name" value="HisKA"/>
    <property type="match status" value="1"/>
</dbReference>
<dbReference type="PANTHER" id="PTHR45453">
    <property type="entry name" value="PHOSPHATE REGULON SENSOR PROTEIN PHOR"/>
    <property type="match status" value="1"/>
</dbReference>
<dbReference type="FunFam" id="1.10.287.130:FF:000001">
    <property type="entry name" value="Two-component sensor histidine kinase"/>
    <property type="match status" value="1"/>
</dbReference>
<dbReference type="EMBL" id="FOOE01000001">
    <property type="protein sequence ID" value="SFF48843.1"/>
    <property type="molecule type" value="Genomic_DNA"/>
</dbReference>
<reference evidence="12 13" key="1">
    <citation type="submission" date="2016-10" db="EMBL/GenBank/DDBJ databases">
        <authorList>
            <person name="de Groot N.N."/>
        </authorList>
    </citation>
    <scope>NUCLEOTIDE SEQUENCE [LARGE SCALE GENOMIC DNA]</scope>
    <source>
        <strain evidence="12 13">NLAE-zl-G419</strain>
    </source>
</reference>
<comment type="catalytic activity">
    <reaction evidence="1">
        <text>ATP + protein L-histidine = ADP + protein N-phospho-L-histidine.</text>
        <dbReference type="EC" id="2.7.13.3"/>
    </reaction>
</comment>
<keyword evidence="4" id="KW-0597">Phosphoprotein</keyword>
<dbReference type="GO" id="GO:0004721">
    <property type="term" value="F:phosphoprotein phosphatase activity"/>
    <property type="evidence" value="ECO:0007669"/>
    <property type="project" value="TreeGrafter"/>
</dbReference>
<dbReference type="Proteomes" id="UP000182135">
    <property type="component" value="Unassembled WGS sequence"/>
</dbReference>
<gene>
    <name evidence="12" type="ORF">SAMN04487885_10151</name>
</gene>
<evidence type="ECO:0000256" key="4">
    <source>
        <dbReference type="ARBA" id="ARBA00022553"/>
    </source>
</evidence>
<dbReference type="SUPFAM" id="SSF158472">
    <property type="entry name" value="HAMP domain-like"/>
    <property type="match status" value="1"/>
</dbReference>
<feature type="domain" description="HAMP" evidence="11">
    <location>
        <begin position="205"/>
        <end position="257"/>
    </location>
</feature>
<feature type="coiled-coil region" evidence="8">
    <location>
        <begin position="245"/>
        <end position="276"/>
    </location>
</feature>
<dbReference type="CDD" id="cd00082">
    <property type="entry name" value="HisKA"/>
    <property type="match status" value="1"/>
</dbReference>
<keyword evidence="8" id="KW-0175">Coiled coil</keyword>
<evidence type="ECO:0000256" key="2">
    <source>
        <dbReference type="ARBA" id="ARBA00004370"/>
    </source>
</evidence>
<dbReference type="InterPro" id="IPR050351">
    <property type="entry name" value="BphY/WalK/GraS-like"/>
</dbReference>
<dbReference type="InterPro" id="IPR003661">
    <property type="entry name" value="HisK_dim/P_dom"/>
</dbReference>